<keyword evidence="5 6" id="KW-0472">Membrane</keyword>
<evidence type="ECO:0000256" key="3">
    <source>
        <dbReference type="ARBA" id="ARBA00022692"/>
    </source>
</evidence>
<keyword evidence="3 6" id="KW-0812">Transmembrane</keyword>
<dbReference type="InterPro" id="IPR036259">
    <property type="entry name" value="MFS_trans_sf"/>
</dbReference>
<feature type="transmembrane region" description="Helical" evidence="6">
    <location>
        <begin position="121"/>
        <end position="139"/>
    </location>
</feature>
<feature type="transmembrane region" description="Helical" evidence="6">
    <location>
        <begin position="216"/>
        <end position="242"/>
    </location>
</feature>
<evidence type="ECO:0000256" key="2">
    <source>
        <dbReference type="ARBA" id="ARBA00022475"/>
    </source>
</evidence>
<feature type="transmembrane region" description="Helical" evidence="6">
    <location>
        <begin position="91"/>
        <end position="109"/>
    </location>
</feature>
<feature type="transmembrane region" description="Helical" evidence="6">
    <location>
        <begin position="145"/>
        <end position="162"/>
    </location>
</feature>
<dbReference type="EMBL" id="CP087164">
    <property type="protein sequence ID" value="UGS36010.1"/>
    <property type="molecule type" value="Genomic_DNA"/>
</dbReference>
<evidence type="ECO:0000259" key="7">
    <source>
        <dbReference type="PROSITE" id="PS50850"/>
    </source>
</evidence>
<feature type="domain" description="Major facilitator superfamily (MFS) profile" evidence="7">
    <location>
        <begin position="1"/>
        <end position="370"/>
    </location>
</feature>
<dbReference type="InterPro" id="IPR011701">
    <property type="entry name" value="MFS"/>
</dbReference>
<feature type="transmembrane region" description="Helical" evidence="6">
    <location>
        <begin position="317"/>
        <end position="337"/>
    </location>
</feature>
<dbReference type="SUPFAM" id="SSF103473">
    <property type="entry name" value="MFS general substrate transporter"/>
    <property type="match status" value="1"/>
</dbReference>
<dbReference type="Pfam" id="PF07690">
    <property type="entry name" value="MFS_1"/>
    <property type="match status" value="1"/>
</dbReference>
<dbReference type="KEGG" id="sbae:DSM104329_02407"/>
<evidence type="ECO:0000256" key="6">
    <source>
        <dbReference type="SAM" id="Phobius"/>
    </source>
</evidence>
<dbReference type="GO" id="GO:0005886">
    <property type="term" value="C:plasma membrane"/>
    <property type="evidence" value="ECO:0007669"/>
    <property type="project" value="UniProtKB-SubCell"/>
</dbReference>
<reference evidence="8" key="1">
    <citation type="journal article" date="2022" name="Int. J. Syst. Evol. Microbiol.">
        <title>Pseudomonas aegrilactucae sp. nov. and Pseudomonas morbosilactucae sp. nov., pathogens causing bacterial rot of lettuce in Japan.</title>
        <authorList>
            <person name="Sawada H."/>
            <person name="Fujikawa T."/>
            <person name="Satou M."/>
        </authorList>
    </citation>
    <scope>NUCLEOTIDE SEQUENCE</scope>
    <source>
        <strain evidence="8">0166_1</strain>
    </source>
</reference>
<feature type="transmembrane region" description="Helical" evidence="6">
    <location>
        <begin position="343"/>
        <end position="361"/>
    </location>
</feature>
<dbReference type="InterPro" id="IPR020846">
    <property type="entry name" value="MFS_dom"/>
</dbReference>
<proteinExistence type="predicted"/>
<dbReference type="AlphaFoldDB" id="A0A9E6XXF4"/>
<keyword evidence="2" id="KW-1003">Cell membrane</keyword>
<accession>A0A9E6XXF4</accession>
<name>A0A9E6XXF4_9ACTN</name>
<evidence type="ECO:0000313" key="8">
    <source>
        <dbReference type="EMBL" id="UGS36010.1"/>
    </source>
</evidence>
<organism evidence="8 9">
    <name type="scientific">Capillimicrobium parvum</name>
    <dbReference type="NCBI Taxonomy" id="2884022"/>
    <lineage>
        <taxon>Bacteria</taxon>
        <taxon>Bacillati</taxon>
        <taxon>Actinomycetota</taxon>
        <taxon>Thermoleophilia</taxon>
        <taxon>Solirubrobacterales</taxon>
        <taxon>Capillimicrobiaceae</taxon>
        <taxon>Capillimicrobium</taxon>
    </lineage>
</organism>
<comment type="subcellular location">
    <subcellularLocation>
        <location evidence="1">Cell membrane</location>
        <topology evidence="1">Multi-pass membrane protein</topology>
    </subcellularLocation>
</comment>
<dbReference type="PANTHER" id="PTHR43124:SF3">
    <property type="entry name" value="CHLORAMPHENICOL EFFLUX PUMP RV0191"/>
    <property type="match status" value="1"/>
</dbReference>
<evidence type="ECO:0000256" key="4">
    <source>
        <dbReference type="ARBA" id="ARBA00022989"/>
    </source>
</evidence>
<dbReference type="PROSITE" id="PS50850">
    <property type="entry name" value="MFS"/>
    <property type="match status" value="1"/>
</dbReference>
<dbReference type="PANTHER" id="PTHR43124">
    <property type="entry name" value="PURINE EFFLUX PUMP PBUE"/>
    <property type="match status" value="1"/>
</dbReference>
<feature type="transmembrane region" description="Helical" evidence="6">
    <location>
        <begin position="29"/>
        <end position="49"/>
    </location>
</feature>
<sequence>MFWDSLLYSALAPVLPAYADRLSLSDAAAGLLSSAFPAGVLLGALPAGVAASRLGGRRTVLCGLVLLAISGVAFGFGQTFSVLVAARFLEGIASVVVWAGALTWLVACTPAASRAATIGRVLGAGVAGTLVGPLAGAGIVATSPQLVFCVLSGGALVLAVAMRRLPAGPPAAASGSVARIARPAYRRRAAGAIWLVTLPAVMVGMLPVLGALRLDALGAGAAFIAATFVVVGTVEAAGTAVGGNALERVGARRLTVGAYALAAMLMIVALVPQTAWLLACCLVAIVAPIALTWTPAMLRLRDVVSAARIGDGHTYSLFNLAFAGGQMAGAAGGGVLADIGGQALPWGVLAGGMLVTSAALLGRSRAPERSTTTSEDDHAAT</sequence>
<feature type="transmembrane region" description="Helical" evidence="6">
    <location>
        <begin position="276"/>
        <end position="296"/>
    </location>
</feature>
<feature type="transmembrane region" description="Helical" evidence="6">
    <location>
        <begin position="61"/>
        <end position="85"/>
    </location>
</feature>
<keyword evidence="9" id="KW-1185">Reference proteome</keyword>
<gene>
    <name evidence="8" type="ORF">DSM104329_02407</name>
</gene>
<dbReference type="Gene3D" id="1.20.1250.20">
    <property type="entry name" value="MFS general substrate transporter like domains"/>
    <property type="match status" value="2"/>
</dbReference>
<dbReference type="GO" id="GO:0022857">
    <property type="term" value="F:transmembrane transporter activity"/>
    <property type="evidence" value="ECO:0007669"/>
    <property type="project" value="InterPro"/>
</dbReference>
<evidence type="ECO:0000313" key="9">
    <source>
        <dbReference type="Proteomes" id="UP001162834"/>
    </source>
</evidence>
<dbReference type="InterPro" id="IPR050189">
    <property type="entry name" value="MFS_Efflux_Transporters"/>
</dbReference>
<feature type="transmembrane region" description="Helical" evidence="6">
    <location>
        <begin position="254"/>
        <end position="270"/>
    </location>
</feature>
<protein>
    <recommendedName>
        <fullName evidence="7">Major facilitator superfamily (MFS) profile domain-containing protein</fullName>
    </recommendedName>
</protein>
<feature type="transmembrane region" description="Helical" evidence="6">
    <location>
        <begin position="189"/>
        <end position="210"/>
    </location>
</feature>
<dbReference type="Proteomes" id="UP001162834">
    <property type="component" value="Chromosome"/>
</dbReference>
<evidence type="ECO:0000256" key="5">
    <source>
        <dbReference type="ARBA" id="ARBA00023136"/>
    </source>
</evidence>
<evidence type="ECO:0000256" key="1">
    <source>
        <dbReference type="ARBA" id="ARBA00004651"/>
    </source>
</evidence>
<keyword evidence="4 6" id="KW-1133">Transmembrane helix</keyword>